<accession>A0AAW1U6H0</accession>
<comment type="caution">
    <text evidence="1">The sequence shown here is derived from an EMBL/GenBank/DDBJ whole genome shotgun (WGS) entry which is preliminary data.</text>
</comment>
<dbReference type="AlphaFoldDB" id="A0AAW1U6H0"/>
<dbReference type="SUPFAM" id="SSF56219">
    <property type="entry name" value="DNase I-like"/>
    <property type="match status" value="1"/>
</dbReference>
<keyword evidence="2" id="KW-1185">Reference proteome</keyword>
<name>A0AAW1U6H0_9CUCU</name>
<dbReference type="Proteomes" id="UP001431783">
    <property type="component" value="Unassembled WGS sequence"/>
</dbReference>
<organism evidence="1 2">
    <name type="scientific">Henosepilachna vigintioctopunctata</name>
    <dbReference type="NCBI Taxonomy" id="420089"/>
    <lineage>
        <taxon>Eukaryota</taxon>
        <taxon>Metazoa</taxon>
        <taxon>Ecdysozoa</taxon>
        <taxon>Arthropoda</taxon>
        <taxon>Hexapoda</taxon>
        <taxon>Insecta</taxon>
        <taxon>Pterygota</taxon>
        <taxon>Neoptera</taxon>
        <taxon>Endopterygota</taxon>
        <taxon>Coleoptera</taxon>
        <taxon>Polyphaga</taxon>
        <taxon>Cucujiformia</taxon>
        <taxon>Coccinelloidea</taxon>
        <taxon>Coccinellidae</taxon>
        <taxon>Epilachninae</taxon>
        <taxon>Epilachnini</taxon>
        <taxon>Henosepilachna</taxon>
    </lineage>
</organism>
<evidence type="ECO:0000313" key="1">
    <source>
        <dbReference type="EMBL" id="KAK9878599.1"/>
    </source>
</evidence>
<protein>
    <submittedName>
        <fullName evidence="1">Uncharacterized protein</fullName>
    </submittedName>
</protein>
<proteinExistence type="predicted"/>
<gene>
    <name evidence="1" type="ORF">WA026_022860</name>
</gene>
<dbReference type="EMBL" id="JARQZJ010000051">
    <property type="protein sequence ID" value="KAK9878599.1"/>
    <property type="molecule type" value="Genomic_DNA"/>
</dbReference>
<dbReference type="InterPro" id="IPR036691">
    <property type="entry name" value="Endo/exonu/phosph_ase_sf"/>
</dbReference>
<evidence type="ECO:0000313" key="2">
    <source>
        <dbReference type="Proteomes" id="UP001431783"/>
    </source>
</evidence>
<reference evidence="1 2" key="1">
    <citation type="submission" date="2023-03" db="EMBL/GenBank/DDBJ databases">
        <title>Genome insight into feeding habits of ladybird beetles.</title>
        <authorList>
            <person name="Li H.-S."/>
            <person name="Huang Y.-H."/>
            <person name="Pang H."/>
        </authorList>
    </citation>
    <scope>NUCLEOTIDE SEQUENCE [LARGE SCALE GENOMIC DNA]</scope>
    <source>
        <strain evidence="1">SYSU_2023b</strain>
        <tissue evidence="1">Whole body</tissue>
    </source>
</reference>
<dbReference type="Gene3D" id="3.60.10.10">
    <property type="entry name" value="Endonuclease/exonuclease/phosphatase"/>
    <property type="match status" value="1"/>
</dbReference>
<sequence>MENLQTNLVIINCNIRSIRNTIDIFRGLINEHKVDIAYITENWTSDNSPRLMNFGDYKVDGTFSRVDGCYGGAALVVRNGIKLKIAENINNRSVEKQFKMAAIEVPKLNALKMVIYRFPSGDLYVFLRSREEHLDKINSQLEANEINFYFFNVGLNIINEVNPSVEDAMAIFENKVVAHYESMFLRPTTSHEITDVVRGFKNKKASDISGMSTSLLKEVIIFILPKRKRSSKPTD</sequence>